<evidence type="ECO:0008006" key="3">
    <source>
        <dbReference type="Google" id="ProtNLM"/>
    </source>
</evidence>
<dbReference type="Proteomes" id="UP000266426">
    <property type="component" value="Unassembled WGS sequence"/>
</dbReference>
<accession>A0A3A4R8J4</accession>
<proteinExistence type="predicted"/>
<evidence type="ECO:0000313" key="1">
    <source>
        <dbReference type="EMBL" id="RJP59107.1"/>
    </source>
</evidence>
<name>A0A3A4R8J4_9BACT</name>
<evidence type="ECO:0000313" key="2">
    <source>
        <dbReference type="Proteomes" id="UP000266426"/>
    </source>
</evidence>
<dbReference type="AlphaFoldDB" id="A0A3A4R8J4"/>
<dbReference type="EMBL" id="QZJZ01000055">
    <property type="protein sequence ID" value="RJP59107.1"/>
    <property type="molecule type" value="Genomic_DNA"/>
</dbReference>
<sequence>MYIQNCFRENLLCLDLESLSQSNDTVCVIDTDFRLVAFNEAWVNFAITNNGSDVLQKYPLGCVILDACFHDAKEFYRKAYAEILADPDRFDQDYECSSDAVHRLFHQTAYPLRNNTGILITHHLVYERQYAGTPHEFGAQHVSKDGFIVQCAHCRKVQDHSKPDTWDWVPSLVRDPLPNISHSFCSACLDFYYPLPCQ</sequence>
<comment type="caution">
    <text evidence="1">The sequence shown here is derived from an EMBL/GenBank/DDBJ whole genome shotgun (WGS) entry which is preliminary data.</text>
</comment>
<organism evidence="1 2">
    <name type="scientific">Candidatus Auribacter fodinae</name>
    <dbReference type="NCBI Taxonomy" id="2093366"/>
    <lineage>
        <taxon>Bacteria</taxon>
        <taxon>Pseudomonadati</taxon>
        <taxon>Candidatus Auribacterota</taxon>
        <taxon>Candidatus Auribacteria</taxon>
        <taxon>Candidatus Auribacterales</taxon>
        <taxon>Candidatus Auribacteraceae</taxon>
        <taxon>Candidatus Auribacter</taxon>
    </lineage>
</organism>
<dbReference type="Gene3D" id="3.30.450.20">
    <property type="entry name" value="PAS domain"/>
    <property type="match status" value="1"/>
</dbReference>
<gene>
    <name evidence="1" type="ORF">C4541_06855</name>
</gene>
<protein>
    <recommendedName>
        <fullName evidence="3">PAS domain-containing protein</fullName>
    </recommendedName>
</protein>
<reference evidence="1 2" key="1">
    <citation type="journal article" date="2017" name="ISME J.">
        <title>Energy and carbon metabolisms in a deep terrestrial subsurface fluid microbial community.</title>
        <authorList>
            <person name="Momper L."/>
            <person name="Jungbluth S.P."/>
            <person name="Lee M.D."/>
            <person name="Amend J.P."/>
        </authorList>
    </citation>
    <scope>NUCLEOTIDE SEQUENCE [LARGE SCALE GENOMIC DNA]</scope>
    <source>
        <strain evidence="1">SURF_26</strain>
    </source>
</reference>